<keyword evidence="3" id="KW-1185">Reference proteome</keyword>
<evidence type="ECO:0000313" key="2">
    <source>
        <dbReference type="EMBL" id="SET48184.1"/>
    </source>
</evidence>
<name>A0A1I0ESI1_9FIRM</name>
<proteinExistence type="predicted"/>
<dbReference type="eggNOG" id="ENOG5030PKZ">
    <property type="taxonomic scope" value="Bacteria"/>
</dbReference>
<feature type="region of interest" description="Disordered" evidence="1">
    <location>
        <begin position="14"/>
        <end position="38"/>
    </location>
</feature>
<sequence length="339" mass="40034">MNLYDIEFDGLLGRRKKDTGENPEAEKTEKKDKKSSLREQLGDVIREKRRSFCLGISGVFRAEKESETTILGYIRGKVKIGDKCYLTDPGKRFFEPIRMKVTGIWVNGIENEAAENHQIEISMKCIDSEQEYDPDIDLRVGAVVYLGEVTPQEIFTEYLNSIGAEYVVRRDLNLSQEEQERFSLSDAREIWYYFHCFYKDDVRSDKLDVLKLQYRRKHVRRLTMHKLFAMDYVYCIFGKNTGEPYMFQESFDEGSDKYGNLLRDIILFPETHMYRAKRRYKSPNYNFVKIQNGPEGDGIYQFVCDTIRNKGIRKIRIFDELTAFTAEEIRKYRKPAKKE</sequence>
<dbReference type="EMBL" id="FOIL01000020">
    <property type="protein sequence ID" value="SET48184.1"/>
    <property type="molecule type" value="Genomic_DNA"/>
</dbReference>
<organism evidence="2 3">
    <name type="scientific">[Clostridium] aminophilum</name>
    <dbReference type="NCBI Taxonomy" id="1526"/>
    <lineage>
        <taxon>Bacteria</taxon>
        <taxon>Bacillati</taxon>
        <taxon>Bacillota</taxon>
        <taxon>Clostridia</taxon>
        <taxon>Lachnospirales</taxon>
        <taxon>Lachnospiraceae</taxon>
    </lineage>
</organism>
<accession>A0A1I0ESI1</accession>
<reference evidence="2 3" key="1">
    <citation type="submission" date="2016-10" db="EMBL/GenBank/DDBJ databases">
        <authorList>
            <person name="de Groot N.N."/>
        </authorList>
    </citation>
    <scope>NUCLEOTIDE SEQUENCE [LARGE SCALE GENOMIC DNA]</scope>
    <source>
        <strain evidence="2 3">KH1P1</strain>
    </source>
</reference>
<dbReference type="AlphaFoldDB" id="A0A1I0ESI1"/>
<dbReference type="RefSeq" id="WP_074649476.1">
    <property type="nucleotide sequence ID" value="NZ_FOIL01000020.1"/>
</dbReference>
<gene>
    <name evidence="2" type="ORF">SAMN04487771_102035</name>
</gene>
<protein>
    <submittedName>
        <fullName evidence="2">Uncharacterized protein</fullName>
    </submittedName>
</protein>
<dbReference type="STRING" id="1526.SAMN02910262_02163"/>
<dbReference type="OrthoDB" id="2043083at2"/>
<feature type="compositionally biased region" description="Basic and acidic residues" evidence="1">
    <location>
        <begin position="18"/>
        <end position="38"/>
    </location>
</feature>
<evidence type="ECO:0000256" key="1">
    <source>
        <dbReference type="SAM" id="MobiDB-lite"/>
    </source>
</evidence>
<evidence type="ECO:0000313" key="3">
    <source>
        <dbReference type="Proteomes" id="UP000199820"/>
    </source>
</evidence>
<dbReference type="Proteomes" id="UP000199820">
    <property type="component" value="Unassembled WGS sequence"/>
</dbReference>